<feature type="region of interest" description="Disordered" evidence="1">
    <location>
        <begin position="1"/>
        <end position="29"/>
    </location>
</feature>
<evidence type="ECO:0000256" key="1">
    <source>
        <dbReference type="SAM" id="MobiDB-lite"/>
    </source>
</evidence>
<feature type="domain" description="Glycosyltransferase 2-like" evidence="2">
    <location>
        <begin position="33"/>
        <end position="162"/>
    </location>
</feature>
<dbReference type="Proteomes" id="UP000516373">
    <property type="component" value="Chromosome"/>
</dbReference>
<feature type="domain" description="TarS/TarP linker" evidence="3">
    <location>
        <begin position="257"/>
        <end position="345"/>
    </location>
</feature>
<keyword evidence="4" id="KW-0808">Transferase</keyword>
<dbReference type="InterPro" id="IPR029044">
    <property type="entry name" value="Nucleotide-diphossugar_trans"/>
</dbReference>
<gene>
    <name evidence="4" type="ORF">GCM10017668_68020</name>
</gene>
<evidence type="ECO:0000313" key="5">
    <source>
        <dbReference type="Proteomes" id="UP000516373"/>
    </source>
</evidence>
<dbReference type="EMBL" id="AP023439">
    <property type="protein sequence ID" value="BCL24959.1"/>
    <property type="molecule type" value="Genomic_DNA"/>
</dbReference>
<dbReference type="PANTHER" id="PTHR22916">
    <property type="entry name" value="GLYCOSYLTRANSFERASE"/>
    <property type="match status" value="1"/>
</dbReference>
<dbReference type="Pfam" id="PF00535">
    <property type="entry name" value="Glycos_transf_2"/>
    <property type="match status" value="1"/>
</dbReference>
<organism evidence="4 5">
    <name type="scientific">Streptomyces tuirus</name>
    <dbReference type="NCBI Taxonomy" id="68278"/>
    <lineage>
        <taxon>Bacteria</taxon>
        <taxon>Bacillati</taxon>
        <taxon>Actinomycetota</taxon>
        <taxon>Actinomycetes</taxon>
        <taxon>Kitasatosporales</taxon>
        <taxon>Streptomycetaceae</taxon>
        <taxon>Streptomyces</taxon>
    </lineage>
</organism>
<dbReference type="Gene3D" id="3.90.550.10">
    <property type="entry name" value="Spore Coat Polysaccharide Biosynthesis Protein SpsA, Chain A"/>
    <property type="match status" value="1"/>
</dbReference>
<feature type="compositionally biased region" description="Basic and acidic residues" evidence="1">
    <location>
        <begin position="499"/>
        <end position="511"/>
    </location>
</feature>
<evidence type="ECO:0000313" key="4">
    <source>
        <dbReference type="EMBL" id="BCL24959.1"/>
    </source>
</evidence>
<reference evidence="4 5" key="1">
    <citation type="journal article" date="2014" name="Int. J. Syst. Evol. Microbiol.">
        <title>Complete genome sequence of Corynebacterium casei LMG S-19264T (=DSM 44701T), isolated from a smear-ripened cheese.</title>
        <authorList>
            <consortium name="US DOE Joint Genome Institute (JGI-PGF)"/>
            <person name="Walter F."/>
            <person name="Albersmeier A."/>
            <person name="Kalinowski J."/>
            <person name="Ruckert C."/>
        </authorList>
    </citation>
    <scope>NUCLEOTIDE SEQUENCE [LARGE SCALE GENOMIC DNA]</scope>
    <source>
        <strain evidence="4 5">JCM 4255</strain>
    </source>
</reference>
<dbReference type="CDD" id="cd00761">
    <property type="entry name" value="Glyco_tranf_GTA_type"/>
    <property type="match status" value="1"/>
</dbReference>
<name>A0A7G1NQ35_9ACTN</name>
<protein>
    <submittedName>
        <fullName evidence="4">Glycosyl transferase</fullName>
    </submittedName>
</protein>
<dbReference type="SUPFAM" id="SSF53448">
    <property type="entry name" value="Nucleotide-diphospho-sugar transferases"/>
    <property type="match status" value="1"/>
</dbReference>
<evidence type="ECO:0000259" key="2">
    <source>
        <dbReference type="Pfam" id="PF00535"/>
    </source>
</evidence>
<dbReference type="InterPro" id="IPR001173">
    <property type="entry name" value="Glyco_trans_2-like"/>
</dbReference>
<accession>A0A7G1NQ35</accession>
<sequence length="697" mass="76702">MSPGPARNRTAFLTAPPHGPEHPMSRTTPPRVSVIIPAYNAMPELTRCVTSVMEQTLGPEAIEIVAVDDGSTDGTGQELDRLARTWSGMQVVHQPNSGGAGVPRNTGLDRAVGDYVFFLDSDDYLGPDALRRMVAMADENRTDVVLGKMVSVGGRAVPTAVFSHNQPRTDVFSSAAYRTLGCWKLFRRSLIERLDLRFPPYRNCEDKPFTAAAYLNADGISVVADYDCYYSRNRQNGNNLTRTAADLVHRMDGTRLCFETVARYLEPGPRQDRIMRRHVEWELCGPLRALLPRESDQRAREHFYPQFRHWARNYVSDGVFQSIAPQDRLIVHLLRDDRFEDLMTVVRHAKEDAARGHVVDKGRVYWAHPFFRDPAKAVPDICFDVTSRIPVPHELAEAAWTGDGDVLRLAGHAQIESLGPLQSGTRLILRPSGFRHPDIHVPATVGTDPHDGGDAATGFTADVDLDTVDAGAPLGSGRWDLYLDVRAQGVSRTVRLRQARTDANGERHAPPQRDLAPGPRPGHGPTTARPFFTPHGHLSLDLREAEVAPLCRVTGIAWDTSAPATLVVGGRLTDDAAGRPVTALRAEENAGSVREVPLLYARDGSPAFTARLPVGTLRPGRWTLILRTDDPGSRIPVPPARALSGTRWFRASRLGRPYYAKPLPGGQGGALVLRVAPVRLTAAALRRVKGVSRWLIR</sequence>
<dbReference type="InterPro" id="IPR054028">
    <property type="entry name" value="TarS/TarP_linker"/>
</dbReference>
<feature type="region of interest" description="Disordered" evidence="1">
    <location>
        <begin position="494"/>
        <end position="535"/>
    </location>
</feature>
<evidence type="ECO:0000259" key="3">
    <source>
        <dbReference type="Pfam" id="PF22181"/>
    </source>
</evidence>
<dbReference type="PANTHER" id="PTHR22916:SF3">
    <property type="entry name" value="UDP-GLCNAC:BETAGAL BETA-1,3-N-ACETYLGLUCOSAMINYLTRANSFERASE-LIKE PROTEIN 1"/>
    <property type="match status" value="1"/>
</dbReference>
<dbReference type="KEGG" id="stui:GCM10017668_68020"/>
<dbReference type="AlphaFoldDB" id="A0A7G1NQ35"/>
<dbReference type="Pfam" id="PF22181">
    <property type="entry name" value="TarS_linker"/>
    <property type="match status" value="1"/>
</dbReference>
<proteinExistence type="predicted"/>
<dbReference type="GO" id="GO:0016758">
    <property type="term" value="F:hexosyltransferase activity"/>
    <property type="evidence" value="ECO:0007669"/>
    <property type="project" value="UniProtKB-ARBA"/>
</dbReference>